<gene>
    <name evidence="1" type="ORF">LX78_02392</name>
</gene>
<dbReference type="RefSeq" id="WP_109682875.1">
    <property type="nucleotide sequence ID" value="NZ_QGGP01000006.1"/>
</dbReference>
<dbReference type="OrthoDB" id="9785180at2"/>
<evidence type="ECO:0000313" key="1">
    <source>
        <dbReference type="EMBL" id="PWK17993.1"/>
    </source>
</evidence>
<sequence length="286" mass="33763">MKLKTKILYLLPVLYLLVSCDFFKETDDRIPIARVHETYLYEEDVKDLLKDGMSVQDSTMVVSSYINDWAKEQLLVRGAKRNLTEAKQEVFNKLALEYKNELYTKAYLEALVAKNLDTVITLEEAEAYYNKNKQVFRLNEDLIKLRYINLEENRLDLKELEQKFKRFNNEDKKELDSISIQFKSYSLKDSVWVKVDQVVDKIPAITTENKSELLKISNFIQLKDSLGLYLVHINDVLFRNNTAPLEYVKPTIDKIVINKRKLELIRELEKDITKDAIKNKKFEIYN</sequence>
<accession>A0A316DMQ4</accession>
<dbReference type="PROSITE" id="PS51257">
    <property type="entry name" value="PROKAR_LIPOPROTEIN"/>
    <property type="match status" value="1"/>
</dbReference>
<dbReference type="AlphaFoldDB" id="A0A316DMQ4"/>
<name>A0A316DMQ4_9FLAO</name>
<comment type="caution">
    <text evidence="1">The sequence shown here is derived from an EMBL/GenBank/DDBJ whole genome shotgun (WGS) entry which is preliminary data.</text>
</comment>
<organism evidence="1 2">
    <name type="scientific">Xanthomarina spongicola</name>
    <dbReference type="NCBI Taxonomy" id="570520"/>
    <lineage>
        <taxon>Bacteria</taxon>
        <taxon>Pseudomonadati</taxon>
        <taxon>Bacteroidota</taxon>
        <taxon>Flavobacteriia</taxon>
        <taxon>Flavobacteriales</taxon>
        <taxon>Flavobacteriaceae</taxon>
        <taxon>Xanthomarina</taxon>
    </lineage>
</organism>
<dbReference type="EMBL" id="QGGP01000006">
    <property type="protein sequence ID" value="PWK17993.1"/>
    <property type="molecule type" value="Genomic_DNA"/>
</dbReference>
<reference evidence="1 2" key="1">
    <citation type="submission" date="2018-05" db="EMBL/GenBank/DDBJ databases">
        <title>Genomic Encyclopedia of Archaeal and Bacterial Type Strains, Phase II (KMG-II): from individual species to whole genera.</title>
        <authorList>
            <person name="Goeker M."/>
        </authorList>
    </citation>
    <scope>NUCLEOTIDE SEQUENCE [LARGE SCALE GENOMIC DNA]</scope>
    <source>
        <strain evidence="1 2">DSM 22637</strain>
    </source>
</reference>
<keyword evidence="2" id="KW-1185">Reference proteome</keyword>
<evidence type="ECO:0000313" key="2">
    <source>
        <dbReference type="Proteomes" id="UP000245430"/>
    </source>
</evidence>
<dbReference type="Proteomes" id="UP000245430">
    <property type="component" value="Unassembled WGS sequence"/>
</dbReference>
<proteinExistence type="predicted"/>
<protein>
    <recommendedName>
        <fullName evidence="3">Peptidylprolyl isomerase</fullName>
    </recommendedName>
</protein>
<evidence type="ECO:0008006" key="3">
    <source>
        <dbReference type="Google" id="ProtNLM"/>
    </source>
</evidence>